<keyword evidence="14" id="KW-1185">Reference proteome</keyword>
<evidence type="ECO:0000256" key="5">
    <source>
        <dbReference type="ARBA" id="ARBA00022989"/>
    </source>
</evidence>
<dbReference type="InterPro" id="IPR001873">
    <property type="entry name" value="ENaC"/>
</dbReference>
<evidence type="ECO:0000313" key="13">
    <source>
        <dbReference type="EMBL" id="RUS72250.1"/>
    </source>
</evidence>
<feature type="transmembrane region" description="Helical" evidence="12">
    <location>
        <begin position="69"/>
        <end position="90"/>
    </location>
</feature>
<reference evidence="13 14" key="1">
    <citation type="submission" date="2019-01" db="EMBL/GenBank/DDBJ databases">
        <title>A draft genome assembly of the solar-powered sea slug Elysia chlorotica.</title>
        <authorList>
            <person name="Cai H."/>
            <person name="Li Q."/>
            <person name="Fang X."/>
            <person name="Li J."/>
            <person name="Curtis N.E."/>
            <person name="Altenburger A."/>
            <person name="Shibata T."/>
            <person name="Feng M."/>
            <person name="Maeda T."/>
            <person name="Schwartz J.A."/>
            <person name="Shigenobu S."/>
            <person name="Lundholm N."/>
            <person name="Nishiyama T."/>
            <person name="Yang H."/>
            <person name="Hasebe M."/>
            <person name="Li S."/>
            <person name="Pierce S.K."/>
            <person name="Wang J."/>
        </authorList>
    </citation>
    <scope>NUCLEOTIDE SEQUENCE [LARGE SCALE GENOMIC DNA]</scope>
    <source>
        <strain evidence="13">EC2010</strain>
        <tissue evidence="13">Whole organism of an adult</tissue>
    </source>
</reference>
<keyword evidence="4 11" id="KW-0812">Transmembrane</keyword>
<evidence type="ECO:0000256" key="10">
    <source>
        <dbReference type="ARBA" id="ARBA00023303"/>
    </source>
</evidence>
<keyword evidence="9 11" id="KW-0739">Sodium transport</keyword>
<evidence type="ECO:0000256" key="6">
    <source>
        <dbReference type="ARBA" id="ARBA00023053"/>
    </source>
</evidence>
<comment type="subcellular location">
    <subcellularLocation>
        <location evidence="1">Membrane</location>
        <topology evidence="1">Multi-pass membrane protein</topology>
    </subcellularLocation>
</comment>
<keyword evidence="10 11" id="KW-0407">Ion channel</keyword>
<feature type="transmembrane region" description="Helical" evidence="12">
    <location>
        <begin position="424"/>
        <end position="445"/>
    </location>
</feature>
<evidence type="ECO:0000256" key="9">
    <source>
        <dbReference type="ARBA" id="ARBA00023201"/>
    </source>
</evidence>
<name>A0A3S1B0Z3_ELYCH</name>
<dbReference type="GO" id="GO:0005886">
    <property type="term" value="C:plasma membrane"/>
    <property type="evidence" value="ECO:0007669"/>
    <property type="project" value="TreeGrafter"/>
</dbReference>
<evidence type="ECO:0000313" key="14">
    <source>
        <dbReference type="Proteomes" id="UP000271974"/>
    </source>
</evidence>
<dbReference type="Gene3D" id="1.10.287.820">
    <property type="entry name" value="Acid-sensing ion channel domain"/>
    <property type="match status" value="1"/>
</dbReference>
<gene>
    <name evidence="13" type="ORF">EGW08_019991</name>
</gene>
<evidence type="ECO:0000256" key="1">
    <source>
        <dbReference type="ARBA" id="ARBA00004141"/>
    </source>
</evidence>
<sequence>MITAITEFPHQTEKQALESVEVTTSGDEEQDEKQIYRTLQELFQQFQETATIHGVAKTSQPQLYSCRRLIWAILVVAMTVMLGITLAELITEMRERPIKTNNKFSLHDELPFPAVTICSLNQYIRDRVPDNPMIRHLLYFKSEYARMTGATLNLLDTHVNLTDVSGVDLDNATEYAATRLDELLWGCAWKSRPVDCQQIFQPVKTSYGKCFMFNGDKNNVRVAKMNGPGESLTARISINDDKGFFSQFMEEGVITIRLPYPYKAFNNGFCEDTESEDYVNKLSIMPLYSVTACQINCYMDFVFKQCGCLGFNDLGNMSVCSAKEYFTCYLPAAAKFNQSQLLACNCMEVCHSVNYETEVYYADFASRFSQEIAKNDNSTNANKIKANAIELRIFYKSLNIETLEQQPAISTADIIGKLGGQMGLFLGLSLLSYVEILELFFLMILNYCRACKRFLSYKVKPKATNKQNPQNSQAPVKSMLIFRSRNE</sequence>
<evidence type="ECO:0000256" key="2">
    <source>
        <dbReference type="ARBA" id="ARBA00022448"/>
    </source>
</evidence>
<dbReference type="GO" id="GO:0015280">
    <property type="term" value="F:ligand-gated sodium channel activity"/>
    <property type="evidence" value="ECO:0007669"/>
    <property type="project" value="TreeGrafter"/>
</dbReference>
<dbReference type="Gene3D" id="1.10.287.770">
    <property type="entry name" value="YojJ-like"/>
    <property type="match status" value="1"/>
</dbReference>
<proteinExistence type="inferred from homology"/>
<comment type="similarity">
    <text evidence="11">Belongs to the amiloride-sensitive sodium channel (TC 1.A.6) family.</text>
</comment>
<keyword evidence="2 11" id="KW-0813">Transport</keyword>
<evidence type="ECO:0000256" key="7">
    <source>
        <dbReference type="ARBA" id="ARBA00023065"/>
    </source>
</evidence>
<dbReference type="Pfam" id="PF00858">
    <property type="entry name" value="ASC"/>
    <property type="match status" value="1"/>
</dbReference>
<keyword evidence="3 11" id="KW-0894">Sodium channel</keyword>
<dbReference type="AlphaFoldDB" id="A0A3S1B0Z3"/>
<dbReference type="Proteomes" id="UP000271974">
    <property type="component" value="Unassembled WGS sequence"/>
</dbReference>
<evidence type="ECO:0000256" key="4">
    <source>
        <dbReference type="ARBA" id="ARBA00022692"/>
    </source>
</evidence>
<dbReference type="PRINTS" id="PR01078">
    <property type="entry name" value="AMINACHANNEL"/>
</dbReference>
<evidence type="ECO:0000256" key="12">
    <source>
        <dbReference type="SAM" id="Phobius"/>
    </source>
</evidence>
<protein>
    <submittedName>
        <fullName evidence="13">Uncharacterized protein</fullName>
    </submittedName>
</protein>
<keyword evidence="5 12" id="KW-1133">Transmembrane helix</keyword>
<dbReference type="STRING" id="188477.A0A3S1B0Z3"/>
<dbReference type="EMBL" id="RQTK01001092">
    <property type="protein sequence ID" value="RUS72250.1"/>
    <property type="molecule type" value="Genomic_DNA"/>
</dbReference>
<organism evidence="13 14">
    <name type="scientific">Elysia chlorotica</name>
    <name type="common">Eastern emerald elysia</name>
    <name type="synonym">Sea slug</name>
    <dbReference type="NCBI Taxonomy" id="188477"/>
    <lineage>
        <taxon>Eukaryota</taxon>
        <taxon>Metazoa</taxon>
        <taxon>Spiralia</taxon>
        <taxon>Lophotrochozoa</taxon>
        <taxon>Mollusca</taxon>
        <taxon>Gastropoda</taxon>
        <taxon>Heterobranchia</taxon>
        <taxon>Euthyneura</taxon>
        <taxon>Panpulmonata</taxon>
        <taxon>Sacoglossa</taxon>
        <taxon>Placobranchoidea</taxon>
        <taxon>Plakobranchidae</taxon>
        <taxon>Elysia</taxon>
    </lineage>
</organism>
<keyword evidence="8 12" id="KW-0472">Membrane</keyword>
<dbReference type="OrthoDB" id="6157104at2759"/>
<keyword evidence="6" id="KW-0915">Sodium</keyword>
<evidence type="ECO:0000256" key="11">
    <source>
        <dbReference type="RuleBase" id="RU000679"/>
    </source>
</evidence>
<evidence type="ECO:0000256" key="3">
    <source>
        <dbReference type="ARBA" id="ARBA00022461"/>
    </source>
</evidence>
<evidence type="ECO:0000256" key="8">
    <source>
        <dbReference type="ARBA" id="ARBA00023136"/>
    </source>
</evidence>
<dbReference type="PANTHER" id="PTHR11690">
    <property type="entry name" value="AMILORIDE-SENSITIVE SODIUM CHANNEL-RELATED"/>
    <property type="match status" value="1"/>
</dbReference>
<keyword evidence="7 11" id="KW-0406">Ion transport</keyword>
<comment type="caution">
    <text evidence="13">The sequence shown here is derived from an EMBL/GenBank/DDBJ whole genome shotgun (WGS) entry which is preliminary data.</text>
</comment>
<accession>A0A3S1B0Z3</accession>